<dbReference type="Proteomes" id="UP000184404">
    <property type="component" value="Unassembled WGS sequence"/>
</dbReference>
<dbReference type="Pfam" id="PF19570">
    <property type="entry name" value="DUF6088"/>
    <property type="match status" value="1"/>
</dbReference>
<evidence type="ECO:0000313" key="2">
    <source>
        <dbReference type="Proteomes" id="UP000184404"/>
    </source>
</evidence>
<sequence length="231" mass="27270">MESQAQTIAQWIEKQPEDKILTANQIYAQMPKDISEATFYQALTRMVKRKKLCHLTKGLYYRPRRSRFGLIPLGETTIVQHYTDNKQGMVIGYRLYQQLGITTQISKNVEILSNAVQDNKKTIQNVKVNRLELRFTEPIRYAIATLELLQNYSKIEDINRRSMAKYMKRFAENYSEEAVKTVLKKRRYKKSTIAFLAMFLTFWKVKHTLHEYLSALSVYAIPRMEEFYESA</sequence>
<evidence type="ECO:0000313" key="1">
    <source>
        <dbReference type="EMBL" id="SHE56546.1"/>
    </source>
</evidence>
<dbReference type="InterPro" id="IPR045738">
    <property type="entry name" value="DUF6088"/>
</dbReference>
<keyword evidence="2" id="KW-1185">Reference proteome</keyword>
<gene>
    <name evidence="1" type="ORF">SAMN02745190_00674</name>
</gene>
<dbReference type="OrthoDB" id="9802612at2"/>
<reference evidence="1 2" key="1">
    <citation type="submission" date="2016-11" db="EMBL/GenBank/DDBJ databases">
        <authorList>
            <person name="Jaros S."/>
            <person name="Januszkiewicz K."/>
            <person name="Wedrychowicz H."/>
        </authorList>
    </citation>
    <scope>NUCLEOTIDE SEQUENCE [LARGE SCALE GENOMIC DNA]</scope>
    <source>
        <strain evidence="1 2">DSM 10502</strain>
    </source>
</reference>
<dbReference type="EMBL" id="FQUG01000003">
    <property type="protein sequence ID" value="SHE56546.1"/>
    <property type="molecule type" value="Genomic_DNA"/>
</dbReference>
<evidence type="ECO:0008006" key="3">
    <source>
        <dbReference type="Google" id="ProtNLM"/>
    </source>
</evidence>
<dbReference type="STRING" id="1123243.SAMN02745190_00674"/>
<dbReference type="AlphaFoldDB" id="A0A1M4UII4"/>
<dbReference type="RefSeq" id="WP_072934785.1">
    <property type="nucleotide sequence ID" value="NZ_FQUG01000003.1"/>
</dbReference>
<proteinExistence type="predicted"/>
<accession>A0A1M4UII4</accession>
<protein>
    <recommendedName>
        <fullName evidence="3">Transcriptional regulator, AbiEi antitoxin, Type IV TA system</fullName>
    </recommendedName>
</protein>
<name>A0A1M4UII4_9FIRM</name>
<organism evidence="1 2">
    <name type="scientific">Schwartzia succinivorans DSM 10502</name>
    <dbReference type="NCBI Taxonomy" id="1123243"/>
    <lineage>
        <taxon>Bacteria</taxon>
        <taxon>Bacillati</taxon>
        <taxon>Bacillota</taxon>
        <taxon>Negativicutes</taxon>
        <taxon>Selenomonadales</taxon>
        <taxon>Selenomonadaceae</taxon>
        <taxon>Schwartzia</taxon>
    </lineage>
</organism>